<feature type="compositionally biased region" description="Basic residues" evidence="1">
    <location>
        <begin position="57"/>
        <end position="67"/>
    </location>
</feature>
<name>A0A5S4V490_9MICO</name>
<feature type="region of interest" description="Disordered" evidence="1">
    <location>
        <begin position="1"/>
        <end position="67"/>
    </location>
</feature>
<evidence type="ECO:0000313" key="2">
    <source>
        <dbReference type="EMBL" id="TYL52839.1"/>
    </source>
</evidence>
<evidence type="ECO:0000313" key="3">
    <source>
        <dbReference type="Proteomes" id="UP000325243"/>
    </source>
</evidence>
<dbReference type="AlphaFoldDB" id="A0A5S4V490"/>
<proteinExistence type="predicted"/>
<protein>
    <submittedName>
        <fullName evidence="2">Uncharacterized protein</fullName>
    </submittedName>
</protein>
<accession>A0A5S4V490</accession>
<organism evidence="2 3">
    <name type="scientific">Agromyces mariniharenae</name>
    <dbReference type="NCBI Taxonomy" id="2604423"/>
    <lineage>
        <taxon>Bacteria</taxon>
        <taxon>Bacillati</taxon>
        <taxon>Actinomycetota</taxon>
        <taxon>Actinomycetes</taxon>
        <taxon>Micrococcales</taxon>
        <taxon>Microbacteriaceae</taxon>
        <taxon>Agromyces</taxon>
    </lineage>
</organism>
<dbReference type="EMBL" id="VSSB01000001">
    <property type="protein sequence ID" value="TYL52839.1"/>
    <property type="molecule type" value="Genomic_DNA"/>
</dbReference>
<keyword evidence="3" id="KW-1185">Reference proteome</keyword>
<sequence>MHPARAGIPPRRWNPVREGFQRTPGIPAHAGDSSARRGFRRVSGGGRMCAVRSRAGERRRHPRGGRS</sequence>
<dbReference type="Proteomes" id="UP000325243">
    <property type="component" value="Unassembled WGS sequence"/>
</dbReference>
<reference evidence="2 3" key="1">
    <citation type="submission" date="2019-08" db="EMBL/GenBank/DDBJ databases">
        <authorList>
            <person name="Hu J."/>
        </authorList>
    </citation>
    <scope>NUCLEOTIDE SEQUENCE [LARGE SCALE GENOMIC DNA]</scope>
    <source>
        <strain evidence="2 3">NEAU-184</strain>
    </source>
</reference>
<gene>
    <name evidence="2" type="ORF">FYC51_03620</name>
</gene>
<comment type="caution">
    <text evidence="2">The sequence shown here is derived from an EMBL/GenBank/DDBJ whole genome shotgun (WGS) entry which is preliminary data.</text>
</comment>
<evidence type="ECO:0000256" key="1">
    <source>
        <dbReference type="SAM" id="MobiDB-lite"/>
    </source>
</evidence>